<sequence length="374" mass="41576">MQKDIKPILEKVESGTYNEEEERIAKLWLFQLRSKDLDQISEAELEDTSEQIWNRLQPDVIIPVRRFKGWQRIGAVAAAILVIAFGFYFYYDKKQLGLESASGLVQDVAPGAQGATLTLADGKKVRLSDALSGTIAEESGVSITKSADGQLIYALKGNGADVNKENTLSTSNGETYQVRLPDGTRVWLNAGSSLTYAPKLVQAGQRRVKLVGEAYFEVAKDRSKPFIVRTGTQQVEVLGTSFNVNAYLDEPVTSTTLVEGSIKIKTEKGEHLVRPGEQAINTGKDIRIVRTETENITDWKDGDFYLNHVDFKVAMRKIARWYDVDIVYDGSVPEGLESGGWISRGKPLSQVLKSIESSGMVRFRIEGRTIHVIR</sequence>
<protein>
    <submittedName>
        <fullName evidence="4">FecR family protein</fullName>
    </submittedName>
</protein>
<dbReference type="STRING" id="1513896.SAMN05660841_00257"/>
<dbReference type="AlphaFoldDB" id="A0A1T5AWY8"/>
<evidence type="ECO:0000313" key="4">
    <source>
        <dbReference type="EMBL" id="SKB39494.1"/>
    </source>
</evidence>
<dbReference type="InterPro" id="IPR012373">
    <property type="entry name" value="Ferrdict_sens_TM"/>
</dbReference>
<dbReference type="PANTHER" id="PTHR30273:SF2">
    <property type="entry name" value="PROTEIN FECR"/>
    <property type="match status" value="1"/>
</dbReference>
<dbReference type="InterPro" id="IPR032508">
    <property type="entry name" value="FecR_C"/>
</dbReference>
<organism evidence="4 5">
    <name type="scientific">Sphingobacterium nematocida</name>
    <dbReference type="NCBI Taxonomy" id="1513896"/>
    <lineage>
        <taxon>Bacteria</taxon>
        <taxon>Pseudomonadati</taxon>
        <taxon>Bacteroidota</taxon>
        <taxon>Sphingobacteriia</taxon>
        <taxon>Sphingobacteriales</taxon>
        <taxon>Sphingobacteriaceae</taxon>
        <taxon>Sphingobacterium</taxon>
    </lineage>
</organism>
<keyword evidence="1" id="KW-1133">Transmembrane helix</keyword>
<dbReference type="Proteomes" id="UP000190150">
    <property type="component" value="Unassembled WGS sequence"/>
</dbReference>
<dbReference type="RefSeq" id="WP_079640611.1">
    <property type="nucleotide sequence ID" value="NZ_FUZF01000001.1"/>
</dbReference>
<dbReference type="Gene3D" id="2.60.120.1440">
    <property type="match status" value="1"/>
</dbReference>
<accession>A0A1T5AWY8</accession>
<dbReference type="Pfam" id="PF04773">
    <property type="entry name" value="FecR"/>
    <property type="match status" value="1"/>
</dbReference>
<evidence type="ECO:0000259" key="3">
    <source>
        <dbReference type="Pfam" id="PF16344"/>
    </source>
</evidence>
<name>A0A1T5AWY8_9SPHI</name>
<evidence type="ECO:0000313" key="5">
    <source>
        <dbReference type="Proteomes" id="UP000190150"/>
    </source>
</evidence>
<dbReference type="PANTHER" id="PTHR30273">
    <property type="entry name" value="PERIPLASMIC SIGNAL SENSOR AND SIGMA FACTOR ACTIVATOR FECR-RELATED"/>
    <property type="match status" value="1"/>
</dbReference>
<proteinExistence type="predicted"/>
<feature type="transmembrane region" description="Helical" evidence="1">
    <location>
        <begin position="73"/>
        <end position="91"/>
    </location>
</feature>
<dbReference type="EMBL" id="FUZF01000001">
    <property type="protein sequence ID" value="SKB39494.1"/>
    <property type="molecule type" value="Genomic_DNA"/>
</dbReference>
<keyword evidence="5" id="KW-1185">Reference proteome</keyword>
<dbReference type="InterPro" id="IPR006860">
    <property type="entry name" value="FecR"/>
</dbReference>
<feature type="domain" description="Protein FecR C-terminal" evidence="3">
    <location>
        <begin position="304"/>
        <end position="372"/>
    </location>
</feature>
<feature type="domain" description="FecR protein" evidence="2">
    <location>
        <begin position="167"/>
        <end position="263"/>
    </location>
</feature>
<dbReference type="Gene3D" id="3.55.50.30">
    <property type="match status" value="1"/>
</dbReference>
<dbReference type="GO" id="GO:0016989">
    <property type="term" value="F:sigma factor antagonist activity"/>
    <property type="evidence" value="ECO:0007669"/>
    <property type="project" value="TreeGrafter"/>
</dbReference>
<keyword evidence="1" id="KW-0472">Membrane</keyword>
<gene>
    <name evidence="4" type="ORF">SAMN05660841_00257</name>
</gene>
<dbReference type="OrthoDB" id="1099963at2"/>
<evidence type="ECO:0000259" key="2">
    <source>
        <dbReference type="Pfam" id="PF04773"/>
    </source>
</evidence>
<dbReference type="Pfam" id="PF16344">
    <property type="entry name" value="FecR_C"/>
    <property type="match status" value="1"/>
</dbReference>
<keyword evidence="1" id="KW-0812">Transmembrane</keyword>
<evidence type="ECO:0000256" key="1">
    <source>
        <dbReference type="SAM" id="Phobius"/>
    </source>
</evidence>
<reference evidence="5" key="1">
    <citation type="submission" date="2017-02" db="EMBL/GenBank/DDBJ databases">
        <authorList>
            <person name="Varghese N."/>
            <person name="Submissions S."/>
        </authorList>
    </citation>
    <scope>NUCLEOTIDE SEQUENCE [LARGE SCALE GENOMIC DNA]</scope>
    <source>
        <strain evidence="5">DSM 24091</strain>
    </source>
</reference>
<dbReference type="PIRSF" id="PIRSF018266">
    <property type="entry name" value="FecR"/>
    <property type="match status" value="1"/>
</dbReference>